<dbReference type="Gene3D" id="3.40.50.150">
    <property type="entry name" value="Vaccinia Virus protein VP39"/>
    <property type="match status" value="1"/>
</dbReference>
<keyword evidence="3" id="KW-0949">S-adenosyl-L-methionine</keyword>
<dbReference type="SUPFAM" id="SSF53335">
    <property type="entry name" value="S-adenosyl-L-methionine-dependent methyltransferases"/>
    <property type="match status" value="1"/>
</dbReference>
<dbReference type="Gene3D" id="1.10.10.10">
    <property type="entry name" value="Winged helix-like DNA-binding domain superfamily/Winged helix DNA-binding domain"/>
    <property type="match status" value="1"/>
</dbReference>
<dbReference type="Pfam" id="PF00891">
    <property type="entry name" value="Methyltransf_2"/>
    <property type="match status" value="2"/>
</dbReference>
<name>A0ABV9E041_9ACTN</name>
<dbReference type="GO" id="GO:0008168">
    <property type="term" value="F:methyltransferase activity"/>
    <property type="evidence" value="ECO:0007669"/>
    <property type="project" value="UniProtKB-KW"/>
</dbReference>
<feature type="domain" description="O-methyltransferase C-terminal" evidence="5">
    <location>
        <begin position="115"/>
        <end position="283"/>
    </location>
</feature>
<dbReference type="GO" id="GO:0032259">
    <property type="term" value="P:methylation"/>
    <property type="evidence" value="ECO:0007669"/>
    <property type="project" value="UniProtKB-KW"/>
</dbReference>
<feature type="region of interest" description="Disordered" evidence="4">
    <location>
        <begin position="286"/>
        <end position="307"/>
    </location>
</feature>
<evidence type="ECO:0000313" key="8">
    <source>
        <dbReference type="Proteomes" id="UP001595923"/>
    </source>
</evidence>
<evidence type="ECO:0000256" key="4">
    <source>
        <dbReference type="SAM" id="MobiDB-lite"/>
    </source>
</evidence>
<protein>
    <submittedName>
        <fullName evidence="7">Methyltransferase</fullName>
    </submittedName>
</protein>
<evidence type="ECO:0000256" key="2">
    <source>
        <dbReference type="ARBA" id="ARBA00022679"/>
    </source>
</evidence>
<dbReference type="PIRSF" id="PIRSF005739">
    <property type="entry name" value="O-mtase"/>
    <property type="match status" value="1"/>
</dbReference>
<evidence type="ECO:0000313" key="7">
    <source>
        <dbReference type="EMBL" id="MFC4563934.1"/>
    </source>
</evidence>
<dbReference type="InterPro" id="IPR001077">
    <property type="entry name" value="COMT_C"/>
</dbReference>
<dbReference type="SUPFAM" id="SSF46785">
    <property type="entry name" value="Winged helix' DNA-binding domain"/>
    <property type="match status" value="1"/>
</dbReference>
<feature type="domain" description="O-methyltransferase C-terminal" evidence="5">
    <location>
        <begin position="315"/>
        <end position="344"/>
    </location>
</feature>
<evidence type="ECO:0000256" key="3">
    <source>
        <dbReference type="ARBA" id="ARBA00022691"/>
    </source>
</evidence>
<dbReference type="PANTHER" id="PTHR43712">
    <property type="entry name" value="PUTATIVE (AFU_ORTHOLOGUE AFUA_4G14580)-RELATED"/>
    <property type="match status" value="1"/>
</dbReference>
<evidence type="ECO:0000259" key="6">
    <source>
        <dbReference type="Pfam" id="PF08100"/>
    </source>
</evidence>
<dbReference type="Gene3D" id="1.10.287.1350">
    <property type="match status" value="1"/>
</dbReference>
<keyword evidence="8" id="KW-1185">Reference proteome</keyword>
<dbReference type="InterPro" id="IPR029063">
    <property type="entry name" value="SAM-dependent_MTases_sf"/>
</dbReference>
<dbReference type="PANTHER" id="PTHR43712:SF2">
    <property type="entry name" value="O-METHYLTRANSFERASE CICE"/>
    <property type="match status" value="1"/>
</dbReference>
<comment type="caution">
    <text evidence="7">The sequence shown here is derived from an EMBL/GenBank/DDBJ whole genome shotgun (WGS) entry which is preliminary data.</text>
</comment>
<feature type="domain" description="O-methyltransferase dimerisation" evidence="6">
    <location>
        <begin position="23"/>
        <end position="91"/>
    </location>
</feature>
<dbReference type="Pfam" id="PF08100">
    <property type="entry name" value="Dimerisation"/>
    <property type="match status" value="1"/>
</dbReference>
<dbReference type="InterPro" id="IPR036388">
    <property type="entry name" value="WH-like_DNA-bd_sf"/>
</dbReference>
<dbReference type="InterPro" id="IPR036390">
    <property type="entry name" value="WH_DNA-bd_sf"/>
</dbReference>
<dbReference type="PROSITE" id="PS51683">
    <property type="entry name" value="SAM_OMT_II"/>
    <property type="match status" value="1"/>
</dbReference>
<organism evidence="7 8">
    <name type="scientific">Nocardiopsis mangrovi</name>
    <dbReference type="NCBI Taxonomy" id="1179818"/>
    <lineage>
        <taxon>Bacteria</taxon>
        <taxon>Bacillati</taxon>
        <taxon>Actinomycetota</taxon>
        <taxon>Actinomycetes</taxon>
        <taxon>Streptosporangiales</taxon>
        <taxon>Nocardiopsidaceae</taxon>
        <taxon>Nocardiopsis</taxon>
    </lineage>
</organism>
<keyword evidence="2" id="KW-0808">Transferase</keyword>
<evidence type="ECO:0000259" key="5">
    <source>
        <dbReference type="Pfam" id="PF00891"/>
    </source>
</evidence>
<gene>
    <name evidence="7" type="ORF">ACFO4E_18900</name>
</gene>
<sequence length="364" mass="38492">MHVREAQDDADRSELLGLLVGPWLAYAVSAAVELGVVDRIAREPAGPRELAEELGLRPEPLYRLLRALAAIGILAEDPEGAFAPTGKGRLLSATHPGSMRDLALLYTSGFFTDAWKRLGDSVRTGEPAFRTAHGTDIYGYLHTHPADSALFDAGMSVGSSFAAELPAVVDFSAASRIVDVGGGDGSVLAGLLMAHAHLSGVLFERPDVMRSAEGRLGTYVAEGRCRAVPGDFFREVPAGGDVYLLCRVLHNWDAAAARTILANCRAAMPADGLLLILERIVPGHGPGRGGAAVPDRGPEPRGTAAPDRDPAWLALAFDLNMMVMTAGRERTAAEYDELLGSAGLRTREVRDLAGEMRVLVAAPG</sequence>
<dbReference type="EMBL" id="JBHSFQ010000019">
    <property type="protein sequence ID" value="MFC4563934.1"/>
    <property type="molecule type" value="Genomic_DNA"/>
</dbReference>
<reference evidence="8" key="1">
    <citation type="journal article" date="2019" name="Int. J. Syst. Evol. Microbiol.">
        <title>The Global Catalogue of Microorganisms (GCM) 10K type strain sequencing project: providing services to taxonomists for standard genome sequencing and annotation.</title>
        <authorList>
            <consortium name="The Broad Institute Genomics Platform"/>
            <consortium name="The Broad Institute Genome Sequencing Center for Infectious Disease"/>
            <person name="Wu L."/>
            <person name="Ma J."/>
        </authorList>
    </citation>
    <scope>NUCLEOTIDE SEQUENCE [LARGE SCALE GENOMIC DNA]</scope>
    <source>
        <strain evidence="8">XZYJ18</strain>
    </source>
</reference>
<dbReference type="Proteomes" id="UP001595923">
    <property type="component" value="Unassembled WGS sequence"/>
</dbReference>
<dbReference type="RefSeq" id="WP_378576628.1">
    <property type="nucleotide sequence ID" value="NZ_JBHSFQ010000019.1"/>
</dbReference>
<dbReference type="InterPro" id="IPR012967">
    <property type="entry name" value="COMT_dimerisation"/>
</dbReference>
<evidence type="ECO:0000256" key="1">
    <source>
        <dbReference type="ARBA" id="ARBA00022603"/>
    </source>
</evidence>
<accession>A0ABV9E041</accession>
<proteinExistence type="predicted"/>
<dbReference type="InterPro" id="IPR016461">
    <property type="entry name" value="COMT-like"/>
</dbReference>
<keyword evidence="1 7" id="KW-0489">Methyltransferase</keyword>